<protein>
    <submittedName>
        <fullName evidence="2">YcaO-like family protein</fullName>
    </submittedName>
</protein>
<keyword evidence="3" id="KW-1185">Reference proteome</keyword>
<dbReference type="PANTHER" id="PTHR37809:SF1">
    <property type="entry name" value="RIBOSOMAL PROTEIN S12 METHYLTHIOTRANSFERASE ACCESSORY FACTOR YCAO"/>
    <property type="match status" value="1"/>
</dbReference>
<dbReference type="Gene3D" id="3.30.1330.230">
    <property type="match status" value="1"/>
</dbReference>
<proteinExistence type="predicted"/>
<dbReference type="EMBL" id="JBEDNP010000032">
    <property type="protein sequence ID" value="MEQ3542319.1"/>
    <property type="molecule type" value="Genomic_DNA"/>
</dbReference>
<dbReference type="Gene3D" id="3.30.160.660">
    <property type="match status" value="1"/>
</dbReference>
<sequence>MSATPTAVRRARLADLTEYLVDDRVGVVGAVEESPRAAGAPDFFHFVARAANTATFSALPNFANAGGAAMVREDAVAKAIGEAVERYCSAIFDVERLPLATAEDAPFDCVDPAEFALHTDAEYDDPGFPWARFRTDTPVRWVPATDLATGGIRHVPAAMVYVPYTYYLDSGDRAIVQPISTGLACHSSPAEAARSAICETVERDAFTITWQARLAARQILVETLSDANYDAVHRFERTGSTVTLLDITTDFAVPTVLALLHSAAPGAPALVVAAAAEPDPELAVRKSLEELAHTRRYSQQIKDGLPRLARLPGYTNVVDQVSHLNFWADHANAELAQFAVASPERVAFDDLPSIATGAPDHDVAALVDRISRAGHQVLIADVTTSDVRDLGLTVVRAIVPGSHPLYMGHTGRARGGRRLWEVPQRLGHRGLSREIGDNPLPHPYP</sequence>
<reference evidence="2 3" key="1">
    <citation type="submission" date="2024-03" db="EMBL/GenBank/DDBJ databases">
        <title>Draft genome sequence of Pseudonocardia tropica JCM 19149.</title>
        <authorList>
            <person name="Butdee W."/>
            <person name="Duangmal K."/>
        </authorList>
    </citation>
    <scope>NUCLEOTIDE SEQUENCE [LARGE SCALE GENOMIC DNA]</scope>
    <source>
        <strain evidence="2 3">JCM 19149</strain>
    </source>
</reference>
<gene>
    <name evidence="2" type="ORF">WHI96_26270</name>
</gene>
<evidence type="ECO:0000313" key="2">
    <source>
        <dbReference type="EMBL" id="MEQ3542319.1"/>
    </source>
</evidence>
<name>A0ABV1K251_9PSEU</name>
<dbReference type="Gene3D" id="3.30.40.250">
    <property type="match status" value="1"/>
</dbReference>
<feature type="domain" description="YcaO" evidence="1">
    <location>
        <begin position="67"/>
        <end position="445"/>
    </location>
</feature>
<comment type="caution">
    <text evidence="2">The sequence shown here is derived from an EMBL/GenBank/DDBJ whole genome shotgun (WGS) entry which is preliminary data.</text>
</comment>
<dbReference type="RefSeq" id="WP_345643782.1">
    <property type="nucleotide sequence ID" value="NZ_BAABLY010000020.1"/>
</dbReference>
<dbReference type="InterPro" id="IPR003776">
    <property type="entry name" value="YcaO-like_dom"/>
</dbReference>
<evidence type="ECO:0000259" key="1">
    <source>
        <dbReference type="PROSITE" id="PS51664"/>
    </source>
</evidence>
<dbReference type="NCBIfam" id="TIGR03604">
    <property type="entry name" value="TOMM_cyclo_SagD"/>
    <property type="match status" value="1"/>
</dbReference>
<dbReference type="PROSITE" id="PS51664">
    <property type="entry name" value="YCAO"/>
    <property type="match status" value="1"/>
</dbReference>
<evidence type="ECO:0000313" key="3">
    <source>
        <dbReference type="Proteomes" id="UP001464923"/>
    </source>
</evidence>
<dbReference type="Pfam" id="PF02624">
    <property type="entry name" value="YcaO"/>
    <property type="match status" value="1"/>
</dbReference>
<organism evidence="2 3">
    <name type="scientific">Pseudonocardia tropica</name>
    <dbReference type="NCBI Taxonomy" id="681289"/>
    <lineage>
        <taxon>Bacteria</taxon>
        <taxon>Bacillati</taxon>
        <taxon>Actinomycetota</taxon>
        <taxon>Actinomycetes</taxon>
        <taxon>Pseudonocardiales</taxon>
        <taxon>Pseudonocardiaceae</taxon>
        <taxon>Pseudonocardia</taxon>
    </lineage>
</organism>
<dbReference type="Proteomes" id="UP001464923">
    <property type="component" value="Unassembled WGS sequence"/>
</dbReference>
<accession>A0ABV1K251</accession>
<dbReference type="PANTHER" id="PTHR37809">
    <property type="entry name" value="RIBOSOMAL PROTEIN S12 METHYLTHIOTRANSFERASE ACCESSORY FACTOR YCAO"/>
    <property type="match status" value="1"/>
</dbReference>
<dbReference type="InterPro" id="IPR027624">
    <property type="entry name" value="TOMM_cyclo_SagD"/>
</dbReference>